<name>A0A936YWL9_9BURK</name>
<keyword evidence="3" id="KW-1185">Reference proteome</keyword>
<protein>
    <submittedName>
        <fullName evidence="2">Uncharacterized protein</fullName>
    </submittedName>
</protein>
<accession>A0A936YWL9</accession>
<evidence type="ECO:0000313" key="3">
    <source>
        <dbReference type="Proteomes" id="UP000599109"/>
    </source>
</evidence>
<reference evidence="2 3" key="1">
    <citation type="journal article" date="2017" name="Int. J. Syst. Evol. Microbiol.">
        <title>Ramlibacter monticola sp. nov., isolated from forest soil.</title>
        <authorList>
            <person name="Chaudhary D.K."/>
            <person name="Kim J."/>
        </authorList>
    </citation>
    <scope>NUCLEOTIDE SEQUENCE [LARGE SCALE GENOMIC DNA]</scope>
    <source>
        <strain evidence="2 3">KACC 19175</strain>
    </source>
</reference>
<proteinExistence type="predicted"/>
<organism evidence="2 3">
    <name type="scientific">Ramlibacter monticola</name>
    <dbReference type="NCBI Taxonomy" id="1926872"/>
    <lineage>
        <taxon>Bacteria</taxon>
        <taxon>Pseudomonadati</taxon>
        <taxon>Pseudomonadota</taxon>
        <taxon>Betaproteobacteria</taxon>
        <taxon>Burkholderiales</taxon>
        <taxon>Comamonadaceae</taxon>
        <taxon>Ramlibacter</taxon>
    </lineage>
</organism>
<gene>
    <name evidence="2" type="ORF">JJ685_06405</name>
</gene>
<dbReference type="Proteomes" id="UP000599109">
    <property type="component" value="Unassembled WGS sequence"/>
</dbReference>
<dbReference type="RefSeq" id="WP_201673354.1">
    <property type="nucleotide sequence ID" value="NZ_JAEQNE010000001.1"/>
</dbReference>
<evidence type="ECO:0000256" key="1">
    <source>
        <dbReference type="SAM" id="MobiDB-lite"/>
    </source>
</evidence>
<comment type="caution">
    <text evidence="2">The sequence shown here is derived from an EMBL/GenBank/DDBJ whole genome shotgun (WGS) entry which is preliminary data.</text>
</comment>
<dbReference type="EMBL" id="JAEQNE010000001">
    <property type="protein sequence ID" value="MBL0390774.1"/>
    <property type="molecule type" value="Genomic_DNA"/>
</dbReference>
<dbReference type="AlphaFoldDB" id="A0A936YWL9"/>
<feature type="region of interest" description="Disordered" evidence="1">
    <location>
        <begin position="98"/>
        <end position="118"/>
    </location>
</feature>
<sequence>MRIEPHDQLFLPLNKRVVVQYAAGGDGARELHLYCGPKEVIFDEPELFGFGETLAKHASFIAGSSVQWTVGYDWPRVRELLEALVAEGVLVQGTEADESVAGGPEGKDQPSPLPVAQSERARTWDECEAITRELTGRALEPGWLELVVPVFRVAHIALDTDGRQVGEANVFPRPLRLDVPTRWRTCIYPGSRYLDDKPMNVSALKAMRAHWAPAMAALLQVRDAYLKRFPAARAGMTLGDVERLSTLVLAVATYPLVKNDGRVENGKLHPVLSAMFRVTDGLRMTTHQMLFVPVAEATMSPDTRVSVADIHAYAERNYSFHSTQGVCAGPTAMVDQFLRVLVEGGDREQFANAELAEPVKQALADMEPAIDYGLLGLQNFAVIFSLWPIMTRTYARMAQVVHDWIGPRTATLDQIDTYLRDKAEILRNETFHATEEWRANRERVYADIYAQCAAGLGDPVRQSLPERVSGRLGEQHRAPSEALRKVLQRRCSGEDGGDAGSVDLLVDTLMHCFARTQQTLCLASETQGRINTLLGREQPSRPFSATDVDIHVLLQGDEARRLPHLLDELERLLGVRVTITRERLEIHDGIQA</sequence>
<evidence type="ECO:0000313" key="2">
    <source>
        <dbReference type="EMBL" id="MBL0390774.1"/>
    </source>
</evidence>